<organism evidence="17 18">
    <name type="scientific">Colletotrichum chlorophyti</name>
    <dbReference type="NCBI Taxonomy" id="708187"/>
    <lineage>
        <taxon>Eukaryota</taxon>
        <taxon>Fungi</taxon>
        <taxon>Dikarya</taxon>
        <taxon>Ascomycota</taxon>
        <taxon>Pezizomycotina</taxon>
        <taxon>Sordariomycetes</taxon>
        <taxon>Hypocreomycetidae</taxon>
        <taxon>Glomerellales</taxon>
        <taxon>Glomerellaceae</taxon>
        <taxon>Colletotrichum</taxon>
    </lineage>
</organism>
<dbReference type="EC" id="3.2.1.15" evidence="3"/>
<evidence type="ECO:0000313" key="18">
    <source>
        <dbReference type="Proteomes" id="UP000186583"/>
    </source>
</evidence>
<dbReference type="InterPro" id="IPR050434">
    <property type="entry name" value="Glycosyl_hydrlase_28"/>
</dbReference>
<evidence type="ECO:0000256" key="11">
    <source>
        <dbReference type="ARBA" id="ARBA00023316"/>
    </source>
</evidence>
<gene>
    <name evidence="17" type="ORF">CCHL11_06334</name>
</gene>
<comment type="caution">
    <text evidence="17">The sequence shown here is derived from an EMBL/GenBank/DDBJ whole genome shotgun (WGS) entry which is preliminary data.</text>
</comment>
<keyword evidence="10 15" id="KW-0326">Glycosidase</keyword>
<dbReference type="SMART" id="SM00710">
    <property type="entry name" value="PbH1"/>
    <property type="match status" value="6"/>
</dbReference>
<dbReference type="InterPro" id="IPR011050">
    <property type="entry name" value="Pectin_lyase_fold/virulence"/>
</dbReference>
<evidence type="ECO:0000256" key="6">
    <source>
        <dbReference type="ARBA" id="ARBA00022737"/>
    </source>
</evidence>
<evidence type="ECO:0000256" key="16">
    <source>
        <dbReference type="SAM" id="SignalP"/>
    </source>
</evidence>
<name>A0A1Q8RQ54_9PEZI</name>
<dbReference type="Pfam" id="PF00295">
    <property type="entry name" value="Glyco_hydro_28"/>
    <property type="match status" value="1"/>
</dbReference>
<reference evidence="17 18" key="1">
    <citation type="submission" date="2016-11" db="EMBL/GenBank/DDBJ databases">
        <title>Draft Genome Assembly of Colletotrichum chlorophyti a pathogen of herbaceous plants.</title>
        <authorList>
            <person name="Gan P."/>
            <person name="Narusaka M."/>
            <person name="Tsushima A."/>
            <person name="Narusaka Y."/>
            <person name="Takano Y."/>
            <person name="Shirasu K."/>
        </authorList>
    </citation>
    <scope>NUCLEOTIDE SEQUENCE [LARGE SCALE GENOMIC DNA]</scope>
    <source>
        <strain evidence="17 18">NTL11</strain>
    </source>
</reference>
<keyword evidence="7 15" id="KW-0378">Hydrolase</keyword>
<keyword evidence="4" id="KW-0964">Secreted</keyword>
<evidence type="ECO:0000256" key="12">
    <source>
        <dbReference type="ARBA" id="ARBA00034074"/>
    </source>
</evidence>
<feature type="active site" evidence="14">
    <location>
        <position position="224"/>
    </location>
</feature>
<evidence type="ECO:0000256" key="10">
    <source>
        <dbReference type="ARBA" id="ARBA00023295"/>
    </source>
</evidence>
<comment type="subcellular location">
    <subcellularLocation>
        <location evidence="1">Secreted</location>
    </subcellularLocation>
</comment>
<keyword evidence="6" id="KW-0677">Repeat</keyword>
<feature type="signal peptide" evidence="16">
    <location>
        <begin position="1"/>
        <end position="17"/>
    </location>
</feature>
<dbReference type="Proteomes" id="UP000186583">
    <property type="component" value="Unassembled WGS sequence"/>
</dbReference>
<dbReference type="STRING" id="708187.A0A1Q8RQ54"/>
<keyword evidence="8" id="KW-0865">Zymogen</keyword>
<evidence type="ECO:0000256" key="2">
    <source>
        <dbReference type="ARBA" id="ARBA00008834"/>
    </source>
</evidence>
<dbReference type="InterPro" id="IPR012334">
    <property type="entry name" value="Pectin_lyas_fold"/>
</dbReference>
<evidence type="ECO:0000256" key="9">
    <source>
        <dbReference type="ARBA" id="ARBA00023157"/>
    </source>
</evidence>
<dbReference type="SUPFAM" id="SSF51126">
    <property type="entry name" value="Pectin lyase-like"/>
    <property type="match status" value="1"/>
</dbReference>
<comment type="similarity">
    <text evidence="2 15">Belongs to the glycosyl hydrolase 28 family.</text>
</comment>
<dbReference type="GO" id="GO:0045490">
    <property type="term" value="P:pectin catabolic process"/>
    <property type="evidence" value="ECO:0007669"/>
    <property type="project" value="UniProtKB-ARBA"/>
</dbReference>
<dbReference type="PANTHER" id="PTHR31884">
    <property type="entry name" value="POLYGALACTURONASE"/>
    <property type="match status" value="1"/>
</dbReference>
<keyword evidence="5 16" id="KW-0732">Signal</keyword>
<sequence>MVSSLLVLGALASAAIASPVPDVQARAGCTFTDAASAIKGKGSCTTIVLNNIAVPAGTTLDLTGLKSGTHVTFQGKTTFGYKEWEGPLISFSGSNILIDGASGHSIDAEGQRWWDTKGSNGGKKKPKFFYAHSLTNSNIKNLNVLNTPVQAFSINGATNLGVYGISLDNSLGDSKGGHNTDAFDVGSSTGVYISGANVKNQDDCLAINSGTNITFTGGTCSGGHGLSIGSVGGRKDNTVKTVRITNSKIVNSDNGVRIKTVYGATGSVSDVQYSGIQLSNIAKYGIVIEQDYENGSPTGKPTAGVPISDLTISQVSGSVTSSATPVYILCASGACKNWKWSGVSITGGKKSTKCSGIPSGSGAAC</sequence>
<evidence type="ECO:0000256" key="8">
    <source>
        <dbReference type="ARBA" id="ARBA00023145"/>
    </source>
</evidence>
<dbReference type="PANTHER" id="PTHR31884:SF1">
    <property type="entry name" value="POLYGALACTURONASE"/>
    <property type="match status" value="1"/>
</dbReference>
<dbReference type="GO" id="GO:0004650">
    <property type="term" value="F:polygalacturonase activity"/>
    <property type="evidence" value="ECO:0007669"/>
    <property type="project" value="UniProtKB-EC"/>
</dbReference>
<evidence type="ECO:0000256" key="7">
    <source>
        <dbReference type="ARBA" id="ARBA00022801"/>
    </source>
</evidence>
<comment type="catalytic activity">
    <reaction evidence="12">
        <text>(1,4-alpha-D-galacturonosyl)n+m + H2O = (1,4-alpha-D-galacturonosyl)n + (1,4-alpha-D-galacturonosyl)m.</text>
        <dbReference type="EC" id="3.2.1.15"/>
    </reaction>
</comment>
<feature type="chain" id="PRO_5012977344" description="endo-polygalacturonase" evidence="16">
    <location>
        <begin position="18"/>
        <end position="365"/>
    </location>
</feature>
<evidence type="ECO:0000256" key="14">
    <source>
        <dbReference type="PROSITE-ProRule" id="PRU10052"/>
    </source>
</evidence>
<protein>
    <recommendedName>
        <fullName evidence="3">endo-polygalacturonase</fullName>
        <ecNumber evidence="3">3.2.1.15</ecNumber>
    </recommendedName>
    <alternativeName>
        <fullName evidence="13">Pectinase</fullName>
    </alternativeName>
</protein>
<keyword evidence="11" id="KW-0961">Cell wall biogenesis/degradation</keyword>
<evidence type="ECO:0000313" key="17">
    <source>
        <dbReference type="EMBL" id="OLN86459.1"/>
    </source>
</evidence>
<dbReference type="Gene3D" id="2.160.20.10">
    <property type="entry name" value="Single-stranded right-handed beta-helix, Pectin lyase-like"/>
    <property type="match status" value="1"/>
</dbReference>
<keyword evidence="18" id="KW-1185">Reference proteome</keyword>
<dbReference type="GO" id="GO:0005576">
    <property type="term" value="C:extracellular region"/>
    <property type="evidence" value="ECO:0007669"/>
    <property type="project" value="UniProtKB-SubCell"/>
</dbReference>
<dbReference type="EMBL" id="MPGH01000130">
    <property type="protein sequence ID" value="OLN86459.1"/>
    <property type="molecule type" value="Genomic_DNA"/>
</dbReference>
<proteinExistence type="inferred from homology"/>
<dbReference type="PROSITE" id="PS00502">
    <property type="entry name" value="POLYGALACTURONASE"/>
    <property type="match status" value="1"/>
</dbReference>
<evidence type="ECO:0000256" key="4">
    <source>
        <dbReference type="ARBA" id="ARBA00022525"/>
    </source>
</evidence>
<evidence type="ECO:0000256" key="15">
    <source>
        <dbReference type="RuleBase" id="RU361169"/>
    </source>
</evidence>
<accession>A0A1Q8RQ54</accession>
<evidence type="ECO:0000256" key="1">
    <source>
        <dbReference type="ARBA" id="ARBA00004613"/>
    </source>
</evidence>
<dbReference type="AlphaFoldDB" id="A0A1Q8RQ54"/>
<dbReference type="GO" id="GO:0071555">
    <property type="term" value="P:cell wall organization"/>
    <property type="evidence" value="ECO:0007669"/>
    <property type="project" value="UniProtKB-KW"/>
</dbReference>
<dbReference type="InterPro" id="IPR000743">
    <property type="entry name" value="Glyco_hydro_28"/>
</dbReference>
<evidence type="ECO:0000256" key="5">
    <source>
        <dbReference type="ARBA" id="ARBA00022729"/>
    </source>
</evidence>
<dbReference type="OrthoDB" id="1546079at2759"/>
<evidence type="ECO:0000256" key="3">
    <source>
        <dbReference type="ARBA" id="ARBA00012736"/>
    </source>
</evidence>
<dbReference type="InterPro" id="IPR006626">
    <property type="entry name" value="PbH1"/>
</dbReference>
<dbReference type="FunFam" id="2.160.20.10:FF:000002">
    <property type="entry name" value="Endopolygalacturonase D"/>
    <property type="match status" value="1"/>
</dbReference>
<keyword evidence="9" id="KW-1015">Disulfide bond</keyword>
<evidence type="ECO:0000256" key="13">
    <source>
        <dbReference type="ARBA" id="ARBA00083621"/>
    </source>
</evidence>